<proteinExistence type="inferred from homology"/>
<dbReference type="AlphaFoldDB" id="A0A5N3ULB6"/>
<dbReference type="InterPro" id="IPR033121">
    <property type="entry name" value="PEPTIDASE_A1"/>
</dbReference>
<dbReference type="PANTHER" id="PTHR47966:SF49">
    <property type="entry name" value="PEPSIN A-5"/>
    <property type="match status" value="1"/>
</dbReference>
<protein>
    <recommendedName>
        <fullName evidence="4">Peptidase A1 domain-containing protein</fullName>
    </recommendedName>
</protein>
<comment type="similarity">
    <text evidence="2">Belongs to the peptidase A1 family.</text>
</comment>
<dbReference type="InterPro" id="IPR021109">
    <property type="entry name" value="Peptidase_aspartic_dom_sf"/>
</dbReference>
<dbReference type="GO" id="GO:0004190">
    <property type="term" value="F:aspartic-type endopeptidase activity"/>
    <property type="evidence" value="ECO:0007669"/>
    <property type="project" value="InterPro"/>
</dbReference>
<dbReference type="SUPFAM" id="SSF50630">
    <property type="entry name" value="Acid proteases"/>
    <property type="match status" value="1"/>
</dbReference>
<evidence type="ECO:0000313" key="5">
    <source>
        <dbReference type="EMBL" id="KAB0337446.1"/>
    </source>
</evidence>
<dbReference type="PRINTS" id="PR00792">
    <property type="entry name" value="PEPSIN"/>
</dbReference>
<dbReference type="Gene3D" id="2.60.40.1960">
    <property type="match status" value="1"/>
</dbReference>
<evidence type="ECO:0000256" key="1">
    <source>
        <dbReference type="ARBA" id="ARBA00004239"/>
    </source>
</evidence>
<dbReference type="EMBL" id="VCEA01009239">
    <property type="protein sequence ID" value="KAB0337446.1"/>
    <property type="molecule type" value="Genomic_DNA"/>
</dbReference>
<feature type="non-terminal residue" evidence="5">
    <location>
        <position position="225"/>
    </location>
</feature>
<dbReference type="Gene3D" id="2.40.70.10">
    <property type="entry name" value="Acid Proteases"/>
    <property type="match status" value="2"/>
</dbReference>
<sequence>MSGGLISIPPKGYFPGRNFIRTLPERLYNGLLYFWPDAESKICYHQFMNALLLFAHFDHKGAPWVPFYQGHRTSSIGNFASLNQSFGLSVEEFGFDGMPFDGVLGLAFPSISLTGARPIFDNLWSQGAFLEPVFAFYLSKSKPEGSVVMFGGVDHRYYKGELNWVPVSHTRPWQISMNCTTMNGEVVACSRGCHATLNTGTSVIYGPKEMVTNIHKVMNAKVTPS</sequence>
<keyword evidence="6" id="KW-1185">Reference proteome</keyword>
<dbReference type="Proteomes" id="UP000326458">
    <property type="component" value="Unassembled WGS sequence"/>
</dbReference>
<feature type="domain" description="Peptidase A1" evidence="4">
    <location>
        <begin position="1"/>
        <end position="225"/>
    </location>
</feature>
<name>A0A5N3ULB6_MUNMU</name>
<gene>
    <name evidence="5" type="ORF">FD754_025187</name>
</gene>
<feature type="disulfide bond" evidence="3">
    <location>
        <begin position="189"/>
        <end position="193"/>
    </location>
</feature>
<evidence type="ECO:0000259" key="4">
    <source>
        <dbReference type="PROSITE" id="PS51767"/>
    </source>
</evidence>
<dbReference type="GO" id="GO:0006508">
    <property type="term" value="P:proteolysis"/>
    <property type="evidence" value="ECO:0007669"/>
    <property type="project" value="InterPro"/>
</dbReference>
<dbReference type="InterPro" id="IPR001461">
    <property type="entry name" value="Aspartic_peptidase_A1"/>
</dbReference>
<reference evidence="5 6" key="1">
    <citation type="submission" date="2019-06" db="EMBL/GenBank/DDBJ databases">
        <title>Discovery of a novel chromosome fission-fusion reversal in muntjac.</title>
        <authorList>
            <person name="Mudd A.B."/>
            <person name="Bredeson J.V."/>
            <person name="Baum R."/>
            <person name="Hockemeyer D."/>
            <person name="Rokhsar D.S."/>
        </authorList>
    </citation>
    <scope>NUCLEOTIDE SEQUENCE [LARGE SCALE GENOMIC DNA]</scope>
    <source>
        <strain evidence="5">UTSW_UCB_Mm</strain>
        <tissue evidence="5">Fibroblast cell line</tissue>
    </source>
</reference>
<dbReference type="PANTHER" id="PTHR47966">
    <property type="entry name" value="BETA-SITE APP-CLEAVING ENZYME, ISOFORM A-RELATED"/>
    <property type="match status" value="1"/>
</dbReference>
<evidence type="ECO:0000256" key="3">
    <source>
        <dbReference type="PIRSR" id="PIRSR601461-2"/>
    </source>
</evidence>
<accession>A0A5N3ULB6</accession>
<organism evidence="5 6">
    <name type="scientific">Muntiacus muntjak</name>
    <name type="common">Barking deer</name>
    <name type="synonym">Indian muntjac</name>
    <dbReference type="NCBI Taxonomy" id="9888"/>
    <lineage>
        <taxon>Eukaryota</taxon>
        <taxon>Metazoa</taxon>
        <taxon>Chordata</taxon>
        <taxon>Craniata</taxon>
        <taxon>Vertebrata</taxon>
        <taxon>Euteleostomi</taxon>
        <taxon>Mammalia</taxon>
        <taxon>Eutheria</taxon>
        <taxon>Laurasiatheria</taxon>
        <taxon>Artiodactyla</taxon>
        <taxon>Ruminantia</taxon>
        <taxon>Pecora</taxon>
        <taxon>Cervidae</taxon>
        <taxon>Muntiacinae</taxon>
        <taxon>Muntiacus</taxon>
    </lineage>
</organism>
<dbReference type="PROSITE" id="PS51767">
    <property type="entry name" value="PEPTIDASE_A1"/>
    <property type="match status" value="1"/>
</dbReference>
<evidence type="ECO:0000313" key="6">
    <source>
        <dbReference type="Proteomes" id="UP000326458"/>
    </source>
</evidence>
<comment type="caution">
    <text evidence="5">The sequence shown here is derived from an EMBL/GenBank/DDBJ whole genome shotgun (WGS) entry which is preliminary data.</text>
</comment>
<evidence type="ECO:0000256" key="2">
    <source>
        <dbReference type="ARBA" id="ARBA00007447"/>
    </source>
</evidence>
<keyword evidence="3" id="KW-1015">Disulfide bond</keyword>
<dbReference type="GO" id="GO:0005576">
    <property type="term" value="C:extracellular region"/>
    <property type="evidence" value="ECO:0007669"/>
    <property type="project" value="UniProtKB-SubCell"/>
</dbReference>
<dbReference type="Pfam" id="PF00026">
    <property type="entry name" value="Asp"/>
    <property type="match status" value="1"/>
</dbReference>
<comment type="subcellular location">
    <subcellularLocation>
        <location evidence="1">Secreted</location>
        <location evidence="1">Extracellular space</location>
    </subcellularLocation>
</comment>